<dbReference type="AlphaFoldDB" id="A0A915L3R1"/>
<organism evidence="1 2">
    <name type="scientific">Romanomermis culicivorax</name>
    <name type="common">Nematode worm</name>
    <dbReference type="NCBI Taxonomy" id="13658"/>
    <lineage>
        <taxon>Eukaryota</taxon>
        <taxon>Metazoa</taxon>
        <taxon>Ecdysozoa</taxon>
        <taxon>Nematoda</taxon>
        <taxon>Enoplea</taxon>
        <taxon>Dorylaimia</taxon>
        <taxon>Mermithida</taxon>
        <taxon>Mermithoidea</taxon>
        <taxon>Mermithidae</taxon>
        <taxon>Romanomermis</taxon>
    </lineage>
</organism>
<dbReference type="Proteomes" id="UP000887565">
    <property type="component" value="Unplaced"/>
</dbReference>
<protein>
    <submittedName>
        <fullName evidence="2">Uncharacterized protein</fullName>
    </submittedName>
</protein>
<sequence length="143" mass="17496">MSDLDKQKLELGSSLTKPRVKSPSYRDILIDIGRCRLCCKDCLRIDRYYLYYEWVIWSSYHVRFRNHVRSNRDRARCARCNRDHRTDLHLHHRGCCYGIRDASVHHLHHHGHQIRHHDHLYRQKKTKKFKIEIDWLRNGSRLL</sequence>
<evidence type="ECO:0000313" key="1">
    <source>
        <dbReference type="Proteomes" id="UP000887565"/>
    </source>
</evidence>
<name>A0A915L3R1_ROMCU</name>
<dbReference type="WBParaSite" id="nRc.2.0.1.t45735-RA">
    <property type="protein sequence ID" value="nRc.2.0.1.t45735-RA"/>
    <property type="gene ID" value="nRc.2.0.1.g45735"/>
</dbReference>
<accession>A0A915L3R1</accession>
<evidence type="ECO:0000313" key="2">
    <source>
        <dbReference type="WBParaSite" id="nRc.2.0.1.t45735-RA"/>
    </source>
</evidence>
<proteinExistence type="predicted"/>
<keyword evidence="1" id="KW-1185">Reference proteome</keyword>
<reference evidence="2" key="1">
    <citation type="submission" date="2022-11" db="UniProtKB">
        <authorList>
            <consortium name="WormBaseParasite"/>
        </authorList>
    </citation>
    <scope>IDENTIFICATION</scope>
</reference>